<comment type="caution">
    <text evidence="5">The sequence shown here is derived from an EMBL/GenBank/DDBJ whole genome shotgun (WGS) entry which is preliminary data.</text>
</comment>
<keyword evidence="1" id="KW-0175">Coiled coil</keyword>
<dbReference type="SMART" id="SM00065">
    <property type="entry name" value="GAF"/>
    <property type="match status" value="1"/>
</dbReference>
<evidence type="ECO:0000313" key="5">
    <source>
        <dbReference type="EMBL" id="MCG2613176.1"/>
    </source>
</evidence>
<dbReference type="Proteomes" id="UP001165367">
    <property type="component" value="Unassembled WGS sequence"/>
</dbReference>
<dbReference type="PANTHER" id="PTHR34220">
    <property type="entry name" value="SENSOR HISTIDINE KINASE YPDA"/>
    <property type="match status" value="1"/>
</dbReference>
<dbReference type="InterPro" id="IPR036890">
    <property type="entry name" value="HATPase_C_sf"/>
</dbReference>
<dbReference type="PROSITE" id="PS51257">
    <property type="entry name" value="PROKAR_LIPOPROTEIN"/>
    <property type="match status" value="1"/>
</dbReference>
<keyword evidence="6" id="KW-1185">Reference proteome</keyword>
<keyword evidence="2" id="KW-0812">Transmembrane</keyword>
<dbReference type="SUPFAM" id="SSF55781">
    <property type="entry name" value="GAF domain-like"/>
    <property type="match status" value="1"/>
</dbReference>
<dbReference type="SUPFAM" id="SSF55874">
    <property type="entry name" value="ATPase domain of HSP90 chaperone/DNA topoisomerase II/histidine kinase"/>
    <property type="match status" value="1"/>
</dbReference>
<dbReference type="InterPro" id="IPR029016">
    <property type="entry name" value="GAF-like_dom_sf"/>
</dbReference>
<dbReference type="Gene3D" id="3.30.450.40">
    <property type="match status" value="1"/>
</dbReference>
<dbReference type="SUPFAM" id="SSF63829">
    <property type="entry name" value="Calcium-dependent phosphotriesterase"/>
    <property type="match status" value="3"/>
</dbReference>
<dbReference type="Pfam" id="PF13185">
    <property type="entry name" value="GAF_2"/>
    <property type="match status" value="1"/>
</dbReference>
<dbReference type="InterPro" id="IPR050640">
    <property type="entry name" value="Bact_2-comp_sensor_kinase"/>
</dbReference>
<organism evidence="5 6">
    <name type="scientific">Terrimonas ginsenosidimutans</name>
    <dbReference type="NCBI Taxonomy" id="2908004"/>
    <lineage>
        <taxon>Bacteria</taxon>
        <taxon>Pseudomonadati</taxon>
        <taxon>Bacteroidota</taxon>
        <taxon>Chitinophagia</taxon>
        <taxon>Chitinophagales</taxon>
        <taxon>Chitinophagaceae</taxon>
        <taxon>Terrimonas</taxon>
    </lineage>
</organism>
<feature type="chain" id="PRO_5046780211" evidence="3">
    <location>
        <begin position="26"/>
        <end position="1184"/>
    </location>
</feature>
<proteinExistence type="predicted"/>
<dbReference type="InterPro" id="IPR011123">
    <property type="entry name" value="Y_Y_Y"/>
</dbReference>
<feature type="coiled-coil region" evidence="1">
    <location>
        <begin position="941"/>
        <end position="977"/>
    </location>
</feature>
<keyword evidence="2" id="KW-1133">Transmembrane helix</keyword>
<keyword evidence="3" id="KW-0732">Signal</keyword>
<keyword evidence="5" id="KW-0418">Kinase</keyword>
<evidence type="ECO:0000313" key="6">
    <source>
        <dbReference type="Proteomes" id="UP001165367"/>
    </source>
</evidence>
<accession>A0ABS9KLH7</accession>
<feature type="signal peptide" evidence="3">
    <location>
        <begin position="1"/>
        <end position="25"/>
    </location>
</feature>
<evidence type="ECO:0000259" key="4">
    <source>
        <dbReference type="SMART" id="SM00065"/>
    </source>
</evidence>
<dbReference type="EMBL" id="JAKLTR010000001">
    <property type="protein sequence ID" value="MCG2613176.1"/>
    <property type="molecule type" value="Genomic_DNA"/>
</dbReference>
<protein>
    <submittedName>
        <fullName evidence="5">Histidine kinase</fullName>
    </submittedName>
</protein>
<dbReference type="Pfam" id="PF06580">
    <property type="entry name" value="His_kinase"/>
    <property type="match status" value="1"/>
</dbReference>
<dbReference type="Gene3D" id="3.30.565.10">
    <property type="entry name" value="Histidine kinase-like ATPase, C-terminal domain"/>
    <property type="match status" value="1"/>
</dbReference>
<evidence type="ECO:0000256" key="1">
    <source>
        <dbReference type="SAM" id="Coils"/>
    </source>
</evidence>
<reference evidence="5" key="1">
    <citation type="submission" date="2022-01" db="EMBL/GenBank/DDBJ databases">
        <authorList>
            <person name="Jo J.-H."/>
            <person name="Im W.-T."/>
        </authorList>
    </citation>
    <scope>NUCLEOTIDE SEQUENCE</scope>
    <source>
        <strain evidence="5">NA20</strain>
    </source>
</reference>
<dbReference type="InterPro" id="IPR010559">
    <property type="entry name" value="Sig_transdc_His_kin_internal"/>
</dbReference>
<evidence type="ECO:0000256" key="3">
    <source>
        <dbReference type="SAM" id="SignalP"/>
    </source>
</evidence>
<feature type="domain" description="GAF" evidence="4">
    <location>
        <begin position="811"/>
        <end position="958"/>
    </location>
</feature>
<dbReference type="RefSeq" id="WP_237868401.1">
    <property type="nucleotide sequence ID" value="NZ_JAKLTR010000001.1"/>
</dbReference>
<dbReference type="Pfam" id="PF07495">
    <property type="entry name" value="Y_Y_Y"/>
    <property type="match status" value="1"/>
</dbReference>
<dbReference type="InterPro" id="IPR003018">
    <property type="entry name" value="GAF"/>
</dbReference>
<gene>
    <name evidence="5" type="ORF">LZZ85_02755</name>
</gene>
<dbReference type="InterPro" id="IPR013783">
    <property type="entry name" value="Ig-like_fold"/>
</dbReference>
<sequence>MKKAFSIRQLLFAIVLVTMAGTACAQLPDYHLQLFDYTSGIQPGTISSVSRDKKGCLWVLYRRQVQRFDGKRTVTFKQGQLLDNLLCDEAGHIWVTGSNKIYLFSEENGDFRQVYLSSPDSSIISGPVFQLNDKTIVLLTSKGIFKYDAAAGLFKPWVNKLPMPAIFALPLSVLHDDLLFYQSGHHIVRYDIHSTEIDSIPSLDFNRLYPVSRDSIAVSSWDNKTYWVNFKEKTEHVIELPAALKKPGFAFFSVRSMVEFIPNRFLIASREGIYEYNNKTKEFCHPHFFLNGRKVGTSDYVNHLYLDNDGYAWMATIDGVARFAIKNSPIGLARIRQLNDELPAGIDNIRKIEEDEKGNLWLATGNGFVSWKANRRDLEFFLPSQDRNDKLNHPSVRGLMYDGKNIILGPTDKGMWIYDPATRKYRRPVYASDSVKTLSETDFIDDIAKLNNGDGIVMGRRGIYVISAKTYQLVQLPLAMITFENPNFAHQGKDGIIWITTNRGLHCLDSNYRYLQKSLFPDASAQIITSSFMTSNDRLLFSCEQGLYTARYHQGKIVIEKETNVFDHVNLYTIYQDDHEVIWASSQNGIYRYDPATFKLNLFDYSDNVQGYGFNGNSWFRDRQGVLYFGGVNGINYWNPDTFTPPAESFQVYINQASIGNKDSLIYSFANEVSIPYTDRSMEVEFAVAYFNNAEKVTYRYQLEGFDKDWKYLGNNNVVRFTSLPPGNYRLKVQASLNRVDWVDAKNSFLFEIKSPYWMAWWFISVLVIAAASIIWMVVRNRNKKIQEKQEELEAEQAINYFAASIYETNSVKAILWDVAKNCIGRLHFEDCVIYLLDHERKVLIQRAAHGPKSPASFEIKEPMEIPLGKGITGSVAASGKAELIPDTTKDPRYIVDDERRFSEITVPIISNGRVLGVIDCEHSKKGFFTQKHLSILTTIASLCANKIVKAKAEAERAKAEAILMDTQKKMADVEMQALRAQMNPHFIFNCLNSINRYIVKSDQATASLYLTRFAKLIRLILDNSNSKSVTLSNEMEALRLYIEMESIRFDKKFSYKITLGEGVQSDSIYVPPLIIQPYVENAIWHGLLHKETAGHLTIHISRESNCLLECSIEDNGVGREKAKELRSKSAPTKKSLGMKLTEDRLALLNKQIQAEASVEVLDLIASDGEPAGTKVILKIPIDG</sequence>
<dbReference type="Gene3D" id="2.130.10.10">
    <property type="entry name" value="YVTN repeat-like/Quinoprotein amine dehydrogenase"/>
    <property type="match status" value="3"/>
</dbReference>
<feature type="transmembrane region" description="Helical" evidence="2">
    <location>
        <begin position="758"/>
        <end position="779"/>
    </location>
</feature>
<dbReference type="InterPro" id="IPR015943">
    <property type="entry name" value="WD40/YVTN_repeat-like_dom_sf"/>
</dbReference>
<dbReference type="GO" id="GO:0016301">
    <property type="term" value="F:kinase activity"/>
    <property type="evidence" value="ECO:0007669"/>
    <property type="project" value="UniProtKB-KW"/>
</dbReference>
<evidence type="ECO:0000256" key="2">
    <source>
        <dbReference type="SAM" id="Phobius"/>
    </source>
</evidence>
<keyword evidence="5" id="KW-0808">Transferase</keyword>
<dbReference type="Gene3D" id="2.60.40.10">
    <property type="entry name" value="Immunoglobulins"/>
    <property type="match status" value="1"/>
</dbReference>
<name>A0ABS9KLH7_9BACT</name>
<keyword evidence="2" id="KW-0472">Membrane</keyword>
<dbReference type="PANTHER" id="PTHR34220:SF7">
    <property type="entry name" value="SENSOR HISTIDINE KINASE YPDA"/>
    <property type="match status" value="1"/>
</dbReference>